<evidence type="ECO:0000256" key="4">
    <source>
        <dbReference type="PROSITE-ProRule" id="PRU00175"/>
    </source>
</evidence>
<dbReference type="InterPro" id="IPR013083">
    <property type="entry name" value="Znf_RING/FYVE/PHD"/>
</dbReference>
<keyword evidence="3" id="KW-0862">Zinc</keyword>
<feature type="domain" description="RING-type" evidence="5">
    <location>
        <begin position="8"/>
        <end position="51"/>
    </location>
</feature>
<keyword evidence="2 4" id="KW-0863">Zinc-finger</keyword>
<dbReference type="GO" id="GO:0008270">
    <property type="term" value="F:zinc ion binding"/>
    <property type="evidence" value="ECO:0007669"/>
    <property type="project" value="UniProtKB-KW"/>
</dbReference>
<evidence type="ECO:0000259" key="5">
    <source>
        <dbReference type="PROSITE" id="PS50089"/>
    </source>
</evidence>
<organism evidence="6 7">
    <name type="scientific">Peronospora matthiolae</name>
    <dbReference type="NCBI Taxonomy" id="2874970"/>
    <lineage>
        <taxon>Eukaryota</taxon>
        <taxon>Sar</taxon>
        <taxon>Stramenopiles</taxon>
        <taxon>Oomycota</taxon>
        <taxon>Peronosporomycetes</taxon>
        <taxon>Peronosporales</taxon>
        <taxon>Peronosporaceae</taxon>
        <taxon>Peronospora</taxon>
    </lineage>
</organism>
<dbReference type="PROSITE" id="PS50089">
    <property type="entry name" value="ZF_RING_2"/>
    <property type="match status" value="1"/>
</dbReference>
<name>A0AAV1UFD8_9STRA</name>
<dbReference type="InterPro" id="IPR001841">
    <property type="entry name" value="Znf_RING"/>
</dbReference>
<gene>
    <name evidence="6" type="ORF">PM001_LOCUS17508</name>
</gene>
<evidence type="ECO:0000313" key="7">
    <source>
        <dbReference type="Proteomes" id="UP001162060"/>
    </source>
</evidence>
<evidence type="ECO:0000313" key="6">
    <source>
        <dbReference type="EMBL" id="CAK7932358.1"/>
    </source>
</evidence>
<reference evidence="6" key="1">
    <citation type="submission" date="2024-01" db="EMBL/GenBank/DDBJ databases">
        <authorList>
            <person name="Webb A."/>
        </authorList>
    </citation>
    <scope>NUCLEOTIDE SEQUENCE</scope>
    <source>
        <strain evidence="6">Pm1</strain>
    </source>
</reference>
<dbReference type="AlphaFoldDB" id="A0AAV1UFD8"/>
<evidence type="ECO:0000256" key="3">
    <source>
        <dbReference type="ARBA" id="ARBA00022833"/>
    </source>
</evidence>
<keyword evidence="1" id="KW-0479">Metal-binding</keyword>
<dbReference type="Gene3D" id="3.30.40.10">
    <property type="entry name" value="Zinc/RING finger domain, C3HC4 (zinc finger)"/>
    <property type="match status" value="1"/>
</dbReference>
<proteinExistence type="predicted"/>
<dbReference type="SUPFAM" id="SSF57850">
    <property type="entry name" value="RING/U-box"/>
    <property type="match status" value="1"/>
</dbReference>
<comment type="caution">
    <text evidence="6">The sequence shown here is derived from an EMBL/GenBank/DDBJ whole genome shotgun (WGS) entry which is preliminary data.</text>
</comment>
<dbReference type="InterPro" id="IPR017907">
    <property type="entry name" value="Znf_RING_CS"/>
</dbReference>
<evidence type="ECO:0000256" key="1">
    <source>
        <dbReference type="ARBA" id="ARBA00022723"/>
    </source>
</evidence>
<dbReference type="Proteomes" id="UP001162060">
    <property type="component" value="Unassembled WGS sequence"/>
</dbReference>
<evidence type="ECO:0000256" key="2">
    <source>
        <dbReference type="ARBA" id="ARBA00022771"/>
    </source>
</evidence>
<protein>
    <recommendedName>
        <fullName evidence="5">RING-type domain-containing protein</fullName>
    </recommendedName>
</protein>
<accession>A0AAV1UFD8</accession>
<dbReference type="EMBL" id="CAKLBY020000189">
    <property type="protein sequence ID" value="CAK7932358.1"/>
    <property type="molecule type" value="Genomic_DNA"/>
</dbReference>
<sequence length="213" mass="23527">MVDEMLPCLVCDQPLPVDVTARCLTDCSHEFCLSCLCSCLAVNENQCPGCRVQVKRVTQLQDAAAPKAAFVRFRNAVYVLNVSIWTVDDPAKVLASLFSLKQARLIHRGKVLKKGDVWPGSVVQLFGTHKEVLQTTATDGYLAWLSREWLHKAKLVVCCPVSILFDFFKSLFGNVGEQRSERGYARVSTRDVASVSSFHEPGRVPSPGQTVSP</sequence>
<dbReference type="PROSITE" id="PS00518">
    <property type="entry name" value="ZF_RING_1"/>
    <property type="match status" value="1"/>
</dbReference>